<dbReference type="PANTHER" id="PTHR32182:SF0">
    <property type="entry name" value="DNA REPLICATION AND REPAIR PROTEIN RECF"/>
    <property type="match status" value="1"/>
</dbReference>
<evidence type="ECO:0000259" key="2">
    <source>
        <dbReference type="Pfam" id="PF13476"/>
    </source>
</evidence>
<feature type="coiled-coil region" evidence="1">
    <location>
        <begin position="215"/>
        <end position="290"/>
    </location>
</feature>
<sequence length="665" mass="75285">MLIESIKLQNFRQFQNEFISFADGSDGKNVTIILGENGSGKTTFAQAFFWCMYGETSFLDKKLLNTKVASKMIPGAKETVRVELCLKHGVLDYVLTREQVYVRDYTKITPQNSVFAVATKQPDGTLSYEKKTACEDAVKNILPKELSRYFFFDGERIEKMSKDIAGNKKSDDFAQAVNGLLGLNGMLSAINHFRGSSGVIGSFDKAYDRNSDSKIAQYSETIVRCQDRIDEITEALELAREQQEQASKRLVEKAQEIKKYDDGKKLQKEREELERSIETAKKHRAQTCREMFQAFNAGASSFFSKSLIYRAMQVLKDETIPNADIPYMHVKTIEYLLRQKKCICGTHLDEGTVPYENVKALMDYLPPQSISTTVSQFKKDAKSRISALNRTNIPDAISASYTFISDDDDTITDKEDELRRLESKMASSDDITAAVRKLEMEIQQCKKSISMQTSTIADLTSERDDKISTRDSAEKDRRELSLKDDKNRLIEVCRLYAGEIFNQLTSTYQASEKEVRDKLQATINSIFNDIYDGGLELSIDEKYHITVTVTGFGDDNVETSTAQSISVIFAFIAGIIKMARENKNASSENLRMLESEPYPLVMDAPLSAFDKKRIEAVCKALPDVAEQVIIFIKDTDGDLAEKYMSDKIGSRHHFEKIDEFETHLV</sequence>
<feature type="coiled-coil region" evidence="1">
    <location>
        <begin position="404"/>
        <end position="431"/>
    </location>
</feature>
<dbReference type="RefSeq" id="WP_113993130.1">
    <property type="nucleotide sequence ID" value="NZ_JAWHPP010000017.1"/>
</dbReference>
<evidence type="ECO:0000313" key="4">
    <source>
        <dbReference type="Proteomes" id="UP000252378"/>
    </source>
</evidence>
<dbReference type="GO" id="GO:0000731">
    <property type="term" value="P:DNA synthesis involved in DNA repair"/>
    <property type="evidence" value="ECO:0007669"/>
    <property type="project" value="TreeGrafter"/>
</dbReference>
<dbReference type="InterPro" id="IPR027417">
    <property type="entry name" value="P-loop_NTPase"/>
</dbReference>
<dbReference type="SUPFAM" id="SSF52540">
    <property type="entry name" value="P-loop containing nucleoside triphosphate hydrolases"/>
    <property type="match status" value="2"/>
</dbReference>
<dbReference type="Proteomes" id="UP000252378">
    <property type="component" value="Unassembled WGS sequence"/>
</dbReference>
<accession>A0A367G117</accession>
<dbReference type="GO" id="GO:0016887">
    <property type="term" value="F:ATP hydrolysis activity"/>
    <property type="evidence" value="ECO:0007669"/>
    <property type="project" value="InterPro"/>
</dbReference>
<evidence type="ECO:0000256" key="1">
    <source>
        <dbReference type="SAM" id="Coils"/>
    </source>
</evidence>
<dbReference type="GO" id="GO:0006302">
    <property type="term" value="P:double-strand break repair"/>
    <property type="evidence" value="ECO:0007669"/>
    <property type="project" value="InterPro"/>
</dbReference>
<keyword evidence="1" id="KW-0175">Coiled coil</keyword>
<evidence type="ECO:0000313" key="3">
    <source>
        <dbReference type="EMBL" id="RCH43609.1"/>
    </source>
</evidence>
<dbReference type="Pfam" id="PF13476">
    <property type="entry name" value="AAA_23"/>
    <property type="match status" value="1"/>
</dbReference>
<dbReference type="Gene3D" id="3.40.50.300">
    <property type="entry name" value="P-loop containing nucleotide triphosphate hydrolases"/>
    <property type="match status" value="2"/>
</dbReference>
<name>A0A367G117_9FIRM</name>
<comment type="caution">
    <text evidence="3">The sequence shown here is derived from an EMBL/GenBank/DDBJ whole genome shotgun (WGS) entry which is preliminary data.</text>
</comment>
<dbReference type="InterPro" id="IPR038729">
    <property type="entry name" value="Rad50/SbcC_AAA"/>
</dbReference>
<dbReference type="EMBL" id="PXUP01000020">
    <property type="protein sequence ID" value="RCH43609.1"/>
    <property type="molecule type" value="Genomic_DNA"/>
</dbReference>
<feature type="domain" description="Rad50/SbcC-type AAA" evidence="2">
    <location>
        <begin position="5"/>
        <end position="278"/>
    </location>
</feature>
<gene>
    <name evidence="3" type="ORF">C7J97_12265</name>
</gene>
<dbReference type="AlphaFoldDB" id="A0A367G117"/>
<protein>
    <recommendedName>
        <fullName evidence="2">Rad50/SbcC-type AAA domain-containing protein</fullName>
    </recommendedName>
</protein>
<reference evidence="3 4" key="1">
    <citation type="submission" date="2018-03" db="EMBL/GenBank/DDBJ databases">
        <title>Complete genome sequencing of Faecalibacterium prausnitzii strains isolated from the human gut.</title>
        <authorList>
            <person name="Fitzgerald B.C."/>
            <person name="Shkoporov A.N."/>
            <person name="Ross P.R."/>
            <person name="Hill C."/>
        </authorList>
    </citation>
    <scope>NUCLEOTIDE SEQUENCE [LARGE SCALE GENOMIC DNA]</scope>
    <source>
        <strain evidence="3 4">ATCC 27768</strain>
    </source>
</reference>
<dbReference type="PANTHER" id="PTHR32182">
    <property type="entry name" value="DNA REPLICATION AND REPAIR PROTEIN RECF"/>
    <property type="match status" value="1"/>
</dbReference>
<organism evidence="3 4">
    <name type="scientific">Faecalibacterium prausnitzii</name>
    <dbReference type="NCBI Taxonomy" id="853"/>
    <lineage>
        <taxon>Bacteria</taxon>
        <taxon>Bacillati</taxon>
        <taxon>Bacillota</taxon>
        <taxon>Clostridia</taxon>
        <taxon>Eubacteriales</taxon>
        <taxon>Oscillospiraceae</taxon>
        <taxon>Faecalibacterium</taxon>
    </lineage>
</organism>
<proteinExistence type="predicted"/>